<comment type="catalytic activity">
    <reaction evidence="7">
        <text>adenosine + H2O + H(+) = inosine + NH4(+)</text>
        <dbReference type="Rhea" id="RHEA:24408"/>
        <dbReference type="ChEBI" id="CHEBI:15377"/>
        <dbReference type="ChEBI" id="CHEBI:15378"/>
        <dbReference type="ChEBI" id="CHEBI:16335"/>
        <dbReference type="ChEBI" id="CHEBI:17596"/>
        <dbReference type="ChEBI" id="CHEBI:28938"/>
        <dbReference type="EC" id="3.5.4.4"/>
    </reaction>
    <physiologicalReaction direction="left-to-right" evidence="7">
        <dbReference type="Rhea" id="RHEA:24409"/>
    </physiologicalReaction>
</comment>
<dbReference type="InterPro" id="IPR003730">
    <property type="entry name" value="Cu_polyphenol_OxRdtase"/>
</dbReference>
<evidence type="ECO:0000256" key="7">
    <source>
        <dbReference type="ARBA" id="ARBA00047989"/>
    </source>
</evidence>
<comment type="similarity">
    <text evidence="2">Belongs to the purine nucleoside phosphorylase YfiH/LACC1 family.</text>
</comment>
<protein>
    <recommendedName>
        <fullName evidence="12">Laccase domain-containing protein</fullName>
    </recommendedName>
</protein>
<evidence type="ECO:0000256" key="5">
    <source>
        <dbReference type="ARBA" id="ARBA00022801"/>
    </source>
</evidence>
<name>A0A1L4CY45_9BACT</name>
<reference evidence="10 11" key="1">
    <citation type="submission" date="2016-10" db="EMBL/GenBank/DDBJ databases">
        <title>Silvanigrella aquatica sp. nov., isolated from a freshwater lake located in the Black Forest, Germany, description of Silvanigrellaceae fam. nov., Silvanigrellales ord. nov., reclassification of the order Bdellovibrionales in the class Oligoflexia, reclassification of the families Bacteriovoracaceae and Halobacteriovoraceae in the new order Bacteriovoracales ord. nov., and reclassification of the family Pseudobacteriovoracaceae in the order Oligoflexiales.</title>
        <authorList>
            <person name="Hahn M.W."/>
            <person name="Schmidt J."/>
            <person name="Koll U."/>
            <person name="Rohde M."/>
            <person name="Verbag S."/>
            <person name="Pitt A."/>
            <person name="Nakai R."/>
            <person name="Naganuma T."/>
            <person name="Lang E."/>
        </authorList>
    </citation>
    <scope>NUCLEOTIDE SEQUENCE [LARGE SCALE GENOMIC DNA]</scope>
    <source>
        <strain evidence="10 11">MWH-Nonnen-W8red</strain>
    </source>
</reference>
<comment type="catalytic activity">
    <reaction evidence="8">
        <text>adenosine + phosphate = alpha-D-ribose 1-phosphate + adenine</text>
        <dbReference type="Rhea" id="RHEA:27642"/>
        <dbReference type="ChEBI" id="CHEBI:16335"/>
        <dbReference type="ChEBI" id="CHEBI:16708"/>
        <dbReference type="ChEBI" id="CHEBI:43474"/>
        <dbReference type="ChEBI" id="CHEBI:57720"/>
        <dbReference type="EC" id="2.4.2.1"/>
    </reaction>
    <physiologicalReaction direction="left-to-right" evidence="8">
        <dbReference type="Rhea" id="RHEA:27643"/>
    </physiologicalReaction>
</comment>
<evidence type="ECO:0000256" key="8">
    <source>
        <dbReference type="ARBA" id="ARBA00048968"/>
    </source>
</evidence>
<dbReference type="PANTHER" id="PTHR30616">
    <property type="entry name" value="UNCHARACTERIZED PROTEIN YFIH"/>
    <property type="match status" value="1"/>
</dbReference>
<evidence type="ECO:0000313" key="10">
    <source>
        <dbReference type="EMBL" id="APJ02866.1"/>
    </source>
</evidence>
<evidence type="ECO:0000256" key="3">
    <source>
        <dbReference type="ARBA" id="ARBA00022679"/>
    </source>
</evidence>
<dbReference type="STRING" id="1915309.AXG55_02590"/>
<dbReference type="SUPFAM" id="SSF64438">
    <property type="entry name" value="CNF1/YfiH-like putative cysteine hydrolases"/>
    <property type="match status" value="1"/>
</dbReference>
<dbReference type="AlphaFoldDB" id="A0A1L4CY45"/>
<sequence length="310" mass="34923">MRLVSHLNVQQNPFYIPDSFMSTFPIETISLDFDPFSTYLPNKSMSIFGLKTGIAYSLNEPLPKTFTVKSYHSNVIVKASDSCPQADAQYVAASNPKLSQILQGKKHLGLQTADCLAVSFVFEEKEHYLGALSHAGWRGFTSGILQNTLEVLKQEALAVGISSEHLLSGLKVHISPAIFGVSYEAGEDTQKALQKHGEILFLKYPKMNYYSECYQSLIDIYQDAKLSSVVENHLLQNQQSCYLPHKIFPDLQLLAAVEFVASGVLHENIEILRENTYNHPTLFSFREATHKKTNRSLRQWTHLCFPSTED</sequence>
<evidence type="ECO:0008006" key="12">
    <source>
        <dbReference type="Google" id="ProtNLM"/>
    </source>
</evidence>
<evidence type="ECO:0000313" key="11">
    <source>
        <dbReference type="Proteomes" id="UP000184731"/>
    </source>
</evidence>
<keyword evidence="4" id="KW-0479">Metal-binding</keyword>
<evidence type="ECO:0000256" key="1">
    <source>
        <dbReference type="ARBA" id="ARBA00000553"/>
    </source>
</evidence>
<evidence type="ECO:0000256" key="2">
    <source>
        <dbReference type="ARBA" id="ARBA00007353"/>
    </source>
</evidence>
<evidence type="ECO:0000256" key="4">
    <source>
        <dbReference type="ARBA" id="ARBA00022723"/>
    </source>
</evidence>
<dbReference type="PANTHER" id="PTHR30616:SF2">
    <property type="entry name" value="PURINE NUCLEOSIDE PHOSPHORYLASE LACC1"/>
    <property type="match status" value="1"/>
</dbReference>
<dbReference type="InterPro" id="IPR011324">
    <property type="entry name" value="Cytotoxic_necrot_fac-like_cat"/>
</dbReference>
<evidence type="ECO:0000256" key="9">
    <source>
        <dbReference type="ARBA" id="ARBA00049893"/>
    </source>
</evidence>
<dbReference type="GO" id="GO:0016787">
    <property type="term" value="F:hydrolase activity"/>
    <property type="evidence" value="ECO:0007669"/>
    <property type="project" value="UniProtKB-KW"/>
</dbReference>
<organism evidence="10 11">
    <name type="scientific">Silvanigrella aquatica</name>
    <dbReference type="NCBI Taxonomy" id="1915309"/>
    <lineage>
        <taxon>Bacteria</taxon>
        <taxon>Pseudomonadati</taxon>
        <taxon>Bdellovibrionota</taxon>
        <taxon>Oligoflexia</taxon>
        <taxon>Silvanigrellales</taxon>
        <taxon>Silvanigrellaceae</taxon>
        <taxon>Silvanigrella</taxon>
    </lineage>
</organism>
<comment type="catalytic activity">
    <reaction evidence="1">
        <text>inosine + phosphate = alpha-D-ribose 1-phosphate + hypoxanthine</text>
        <dbReference type="Rhea" id="RHEA:27646"/>
        <dbReference type="ChEBI" id="CHEBI:17368"/>
        <dbReference type="ChEBI" id="CHEBI:17596"/>
        <dbReference type="ChEBI" id="CHEBI:43474"/>
        <dbReference type="ChEBI" id="CHEBI:57720"/>
        <dbReference type="EC" id="2.4.2.1"/>
    </reaction>
    <physiologicalReaction direction="left-to-right" evidence="1">
        <dbReference type="Rhea" id="RHEA:27647"/>
    </physiologicalReaction>
</comment>
<dbReference type="EMBL" id="CP017834">
    <property type="protein sequence ID" value="APJ02866.1"/>
    <property type="molecule type" value="Genomic_DNA"/>
</dbReference>
<dbReference type="OrthoDB" id="4279at2"/>
<dbReference type="GO" id="GO:0005507">
    <property type="term" value="F:copper ion binding"/>
    <property type="evidence" value="ECO:0007669"/>
    <property type="project" value="TreeGrafter"/>
</dbReference>
<comment type="catalytic activity">
    <reaction evidence="9">
        <text>S-methyl-5'-thioadenosine + phosphate = 5-(methylsulfanyl)-alpha-D-ribose 1-phosphate + adenine</text>
        <dbReference type="Rhea" id="RHEA:11852"/>
        <dbReference type="ChEBI" id="CHEBI:16708"/>
        <dbReference type="ChEBI" id="CHEBI:17509"/>
        <dbReference type="ChEBI" id="CHEBI:43474"/>
        <dbReference type="ChEBI" id="CHEBI:58533"/>
        <dbReference type="EC" id="2.4.2.28"/>
    </reaction>
    <physiologicalReaction direction="left-to-right" evidence="9">
        <dbReference type="Rhea" id="RHEA:11853"/>
    </physiologicalReaction>
</comment>
<keyword evidence="5" id="KW-0378">Hydrolase</keyword>
<proteinExistence type="inferred from homology"/>
<accession>A0A1L4CY45</accession>
<keyword evidence="11" id="KW-1185">Reference proteome</keyword>
<keyword evidence="3" id="KW-0808">Transferase</keyword>
<keyword evidence="6" id="KW-0862">Zinc</keyword>
<dbReference type="InterPro" id="IPR038371">
    <property type="entry name" value="Cu_polyphenol_OxRdtase_sf"/>
</dbReference>
<dbReference type="Proteomes" id="UP000184731">
    <property type="component" value="Chromosome"/>
</dbReference>
<gene>
    <name evidence="10" type="ORF">AXG55_02590</name>
</gene>
<dbReference type="Gene3D" id="3.60.140.10">
    <property type="entry name" value="CNF1/YfiH-like putative cysteine hydrolases"/>
    <property type="match status" value="1"/>
</dbReference>
<evidence type="ECO:0000256" key="6">
    <source>
        <dbReference type="ARBA" id="ARBA00022833"/>
    </source>
</evidence>
<dbReference type="KEGG" id="saqi:AXG55_02590"/>
<dbReference type="RefSeq" id="WP_148696575.1">
    <property type="nucleotide sequence ID" value="NZ_CP017834.1"/>
</dbReference>
<dbReference type="Pfam" id="PF02578">
    <property type="entry name" value="Cu-oxidase_4"/>
    <property type="match status" value="1"/>
</dbReference>
<dbReference type="GO" id="GO:0017061">
    <property type="term" value="F:S-methyl-5-thioadenosine phosphorylase activity"/>
    <property type="evidence" value="ECO:0007669"/>
    <property type="project" value="UniProtKB-EC"/>
</dbReference>